<protein>
    <submittedName>
        <fullName evidence="1">Phage tail assembly protein</fullName>
    </submittedName>
</protein>
<dbReference type="RefSeq" id="WP_213162011.1">
    <property type="nucleotide sequence ID" value="NZ_CP058214.1"/>
</dbReference>
<keyword evidence="2" id="KW-1185">Reference proteome</keyword>
<gene>
    <name evidence="1" type="ORF">HW532_19200</name>
</gene>
<dbReference type="Pfam" id="PF10109">
    <property type="entry name" value="Phage_TAC_7"/>
    <property type="match status" value="1"/>
</dbReference>
<dbReference type="EMBL" id="CP058214">
    <property type="protein sequence ID" value="QPC44640.1"/>
    <property type="molecule type" value="Genomic_DNA"/>
</dbReference>
<organism evidence="1 2">
    <name type="scientific">Kaustia mangrovi</name>
    <dbReference type="NCBI Taxonomy" id="2593653"/>
    <lineage>
        <taxon>Bacteria</taxon>
        <taxon>Pseudomonadati</taxon>
        <taxon>Pseudomonadota</taxon>
        <taxon>Alphaproteobacteria</taxon>
        <taxon>Hyphomicrobiales</taxon>
        <taxon>Parvibaculaceae</taxon>
        <taxon>Kaustia</taxon>
    </lineage>
</organism>
<sequence length="92" mass="9970">MAKGTDYTLLHPKEIGGHKITTVTLRRPTGKDIRAVGSVTRLENTDFLVKQVADLSGLPLETIDELDGEDVLNLIEKVSVFFGGSQARTSTS</sequence>
<name>A0A7S8HDH1_9HYPH</name>
<proteinExistence type="predicted"/>
<dbReference type="InterPro" id="IPR019289">
    <property type="entry name" value="Phage_tail_E/E"/>
</dbReference>
<evidence type="ECO:0000313" key="1">
    <source>
        <dbReference type="EMBL" id="QPC44640.1"/>
    </source>
</evidence>
<evidence type="ECO:0000313" key="2">
    <source>
        <dbReference type="Proteomes" id="UP000593594"/>
    </source>
</evidence>
<dbReference type="AlphaFoldDB" id="A0A7S8HDH1"/>
<accession>A0A7S8HDH1</accession>
<dbReference type="Proteomes" id="UP000593594">
    <property type="component" value="Chromosome"/>
</dbReference>
<dbReference type="KEGG" id="kmn:HW532_19200"/>
<reference evidence="1 2" key="1">
    <citation type="submission" date="2020-06" db="EMBL/GenBank/DDBJ databases">
        <title>Genome sequence of 2 isolates from Red Sea Mangroves.</title>
        <authorList>
            <person name="Sefrji F."/>
            <person name="Michoud G."/>
            <person name="Merlino G."/>
            <person name="Daffonchio D."/>
        </authorList>
    </citation>
    <scope>NUCLEOTIDE SEQUENCE [LARGE SCALE GENOMIC DNA]</scope>
    <source>
        <strain evidence="1 2">R1DC25</strain>
    </source>
</reference>